<proteinExistence type="predicted"/>
<accession>A0AAV7P9G5</accession>
<dbReference type="Proteomes" id="UP001066276">
    <property type="component" value="Chromosome 7"/>
</dbReference>
<reference evidence="2" key="1">
    <citation type="journal article" date="2022" name="bioRxiv">
        <title>Sequencing and chromosome-scale assembly of the giantPleurodeles waltlgenome.</title>
        <authorList>
            <person name="Brown T."/>
            <person name="Elewa A."/>
            <person name="Iarovenko S."/>
            <person name="Subramanian E."/>
            <person name="Araus A.J."/>
            <person name="Petzold A."/>
            <person name="Susuki M."/>
            <person name="Suzuki K.-i.T."/>
            <person name="Hayashi T."/>
            <person name="Toyoda A."/>
            <person name="Oliveira C."/>
            <person name="Osipova E."/>
            <person name="Leigh N.D."/>
            <person name="Simon A."/>
            <person name="Yun M.H."/>
        </authorList>
    </citation>
    <scope>NUCLEOTIDE SEQUENCE</scope>
    <source>
        <strain evidence="2">20211129_DDA</strain>
        <tissue evidence="2">Liver</tissue>
    </source>
</reference>
<evidence type="ECO:0000313" key="3">
    <source>
        <dbReference type="Proteomes" id="UP001066276"/>
    </source>
</evidence>
<organism evidence="2 3">
    <name type="scientific">Pleurodeles waltl</name>
    <name type="common">Iberian ribbed newt</name>
    <dbReference type="NCBI Taxonomy" id="8319"/>
    <lineage>
        <taxon>Eukaryota</taxon>
        <taxon>Metazoa</taxon>
        <taxon>Chordata</taxon>
        <taxon>Craniata</taxon>
        <taxon>Vertebrata</taxon>
        <taxon>Euteleostomi</taxon>
        <taxon>Amphibia</taxon>
        <taxon>Batrachia</taxon>
        <taxon>Caudata</taxon>
        <taxon>Salamandroidea</taxon>
        <taxon>Salamandridae</taxon>
        <taxon>Pleurodelinae</taxon>
        <taxon>Pleurodeles</taxon>
    </lineage>
</organism>
<evidence type="ECO:0000313" key="2">
    <source>
        <dbReference type="EMBL" id="KAJ1123902.1"/>
    </source>
</evidence>
<dbReference type="AlphaFoldDB" id="A0AAV7P9G5"/>
<sequence length="100" mass="11559">MALSTLRQADSEMLQSIYNLMKELQTETRVESRRARIATKRLQGTVRKVVKSCIEIEEKLNTMEQRMMVVEADVVALREQCESHGGQLTGIMWKCQDQEN</sequence>
<evidence type="ECO:0000256" key="1">
    <source>
        <dbReference type="SAM" id="Coils"/>
    </source>
</evidence>
<keyword evidence="3" id="KW-1185">Reference proteome</keyword>
<feature type="coiled-coil region" evidence="1">
    <location>
        <begin position="53"/>
        <end position="80"/>
    </location>
</feature>
<keyword evidence="1" id="KW-0175">Coiled coil</keyword>
<comment type="caution">
    <text evidence="2">The sequence shown here is derived from an EMBL/GenBank/DDBJ whole genome shotgun (WGS) entry which is preliminary data.</text>
</comment>
<dbReference type="EMBL" id="JANPWB010000011">
    <property type="protein sequence ID" value="KAJ1123902.1"/>
    <property type="molecule type" value="Genomic_DNA"/>
</dbReference>
<protein>
    <submittedName>
        <fullName evidence="2">Uncharacterized protein</fullName>
    </submittedName>
</protein>
<name>A0AAV7P9G5_PLEWA</name>
<gene>
    <name evidence="2" type="ORF">NDU88_002369</name>
</gene>